<dbReference type="SUPFAM" id="SSF57845">
    <property type="entry name" value="B-box zinc-binding domain"/>
    <property type="match status" value="1"/>
</dbReference>
<dbReference type="RefSeq" id="XP_003093388.2">
    <property type="nucleotide sequence ID" value="XM_003093340.2"/>
</dbReference>
<dbReference type="InterPro" id="IPR013083">
    <property type="entry name" value="Znf_RING/FYVE/PHD"/>
</dbReference>
<dbReference type="GeneID" id="9822693"/>
<dbReference type="AlphaFoldDB" id="A0A6A5G1C6"/>
<dbReference type="InterPro" id="IPR017907">
    <property type="entry name" value="Znf_RING_CS"/>
</dbReference>
<dbReference type="KEGG" id="crq:GCK72_025227"/>
<evidence type="ECO:0000313" key="7">
    <source>
        <dbReference type="Proteomes" id="UP000483820"/>
    </source>
</evidence>
<dbReference type="CTD" id="9822693"/>
<evidence type="ECO:0000256" key="2">
    <source>
        <dbReference type="ARBA" id="ARBA00022771"/>
    </source>
</evidence>
<evidence type="ECO:0000256" key="3">
    <source>
        <dbReference type="ARBA" id="ARBA00022833"/>
    </source>
</evidence>
<dbReference type="Pfam" id="PF00097">
    <property type="entry name" value="zf-C3HC4"/>
    <property type="match status" value="1"/>
</dbReference>
<dbReference type="Proteomes" id="UP000483820">
    <property type="component" value="Chromosome X"/>
</dbReference>
<dbReference type="CDD" id="cd19774">
    <property type="entry name" value="Bbox2_TRIM23_C-IX_rpt2"/>
    <property type="match status" value="1"/>
</dbReference>
<accession>A0A6A5G1C6</accession>
<proteinExistence type="predicted"/>
<sequence>MSFPKCGICSFEYSDETGHRVPRTLKCSHTVCSSCAGKLVENCAIECPLCRGITSDIVNNDVGTLQKNFGLLDFMRNLTVESDVVYVNSPPQCRAHSYNLAEFVCIKSDCTAEDKLMCRTCEEFGKHKGHQKGLLVEEGMKIRKKVGELINETKSQKELIEIHLEKIKSVQDSYASNGDNYKMVVNGVNLHFESIRRIVDEAEEKVLQALRDKSESATDKVDQLASNDEFDIVVLNEYIEKMNQLLLNPDSELIGNNPSLQRTNFNLRIIEPPKPLTENDVLLPTVTLNETGSGQQ</sequence>
<feature type="domain" description="RING-type" evidence="5">
    <location>
        <begin position="6"/>
        <end position="51"/>
    </location>
</feature>
<gene>
    <name evidence="6" type="ORF">GCK72_025227</name>
</gene>
<dbReference type="SMART" id="SM00336">
    <property type="entry name" value="BBOX"/>
    <property type="match status" value="1"/>
</dbReference>
<reference evidence="6 7" key="1">
    <citation type="submission" date="2019-12" db="EMBL/GenBank/DDBJ databases">
        <title>Chromosome-level assembly of the Caenorhabditis remanei genome.</title>
        <authorList>
            <person name="Teterina A.A."/>
            <person name="Willis J.H."/>
            <person name="Phillips P.C."/>
        </authorList>
    </citation>
    <scope>NUCLEOTIDE SEQUENCE [LARGE SCALE GENOMIC DNA]</scope>
    <source>
        <strain evidence="6 7">PX506</strain>
        <tissue evidence="6">Whole organism</tissue>
    </source>
</reference>
<dbReference type="PROSITE" id="PS50089">
    <property type="entry name" value="ZF_RING_2"/>
    <property type="match status" value="1"/>
</dbReference>
<dbReference type="EMBL" id="WUAV01000006">
    <property type="protein sequence ID" value="KAF1748760.1"/>
    <property type="molecule type" value="Genomic_DNA"/>
</dbReference>
<organism evidence="6 7">
    <name type="scientific">Caenorhabditis remanei</name>
    <name type="common">Caenorhabditis vulgaris</name>
    <dbReference type="NCBI Taxonomy" id="31234"/>
    <lineage>
        <taxon>Eukaryota</taxon>
        <taxon>Metazoa</taxon>
        <taxon>Ecdysozoa</taxon>
        <taxon>Nematoda</taxon>
        <taxon>Chromadorea</taxon>
        <taxon>Rhabditida</taxon>
        <taxon>Rhabditina</taxon>
        <taxon>Rhabditomorpha</taxon>
        <taxon>Rhabditoidea</taxon>
        <taxon>Rhabditidae</taxon>
        <taxon>Peloderinae</taxon>
        <taxon>Caenorhabditis</taxon>
    </lineage>
</organism>
<dbReference type="GO" id="GO:0008270">
    <property type="term" value="F:zinc ion binding"/>
    <property type="evidence" value="ECO:0007669"/>
    <property type="project" value="UniProtKB-KW"/>
</dbReference>
<name>A0A6A5G1C6_CAERE</name>
<comment type="caution">
    <text evidence="6">The sequence shown here is derived from an EMBL/GenBank/DDBJ whole genome shotgun (WGS) entry which is preliminary data.</text>
</comment>
<dbReference type="PROSITE" id="PS00518">
    <property type="entry name" value="ZF_RING_1"/>
    <property type="match status" value="1"/>
</dbReference>
<evidence type="ECO:0000256" key="4">
    <source>
        <dbReference type="PROSITE-ProRule" id="PRU00175"/>
    </source>
</evidence>
<dbReference type="Gene3D" id="3.30.40.10">
    <property type="entry name" value="Zinc/RING finger domain, C3HC4 (zinc finger)"/>
    <property type="match status" value="1"/>
</dbReference>
<evidence type="ECO:0000259" key="5">
    <source>
        <dbReference type="PROSITE" id="PS50089"/>
    </source>
</evidence>
<keyword evidence="1" id="KW-0479">Metal-binding</keyword>
<dbReference type="Gene3D" id="3.30.160.60">
    <property type="entry name" value="Classic Zinc Finger"/>
    <property type="match status" value="1"/>
</dbReference>
<dbReference type="InterPro" id="IPR052667">
    <property type="entry name" value="E3_ubiquitin-ligase_RING"/>
</dbReference>
<dbReference type="SMART" id="SM00184">
    <property type="entry name" value="RING"/>
    <property type="match status" value="1"/>
</dbReference>
<protein>
    <recommendedName>
        <fullName evidence="5">RING-type domain-containing protein</fullName>
    </recommendedName>
</protein>
<evidence type="ECO:0000313" key="6">
    <source>
        <dbReference type="EMBL" id="KAF1748760.1"/>
    </source>
</evidence>
<dbReference type="PANTHER" id="PTHR47156">
    <property type="entry name" value="PROTEIN CBG20824"/>
    <property type="match status" value="1"/>
</dbReference>
<dbReference type="InterPro" id="IPR000315">
    <property type="entry name" value="Znf_B-box"/>
</dbReference>
<dbReference type="PANTHER" id="PTHR47156:SF10">
    <property type="entry name" value="E3 UBIQUITIN-PROTEIN LIGASE TRIM-21-RELATED"/>
    <property type="match status" value="1"/>
</dbReference>
<dbReference type="InterPro" id="IPR001841">
    <property type="entry name" value="Znf_RING"/>
</dbReference>
<keyword evidence="3" id="KW-0862">Zinc</keyword>
<evidence type="ECO:0000256" key="1">
    <source>
        <dbReference type="ARBA" id="ARBA00022723"/>
    </source>
</evidence>
<keyword evidence="2 4" id="KW-0863">Zinc-finger</keyword>
<dbReference type="SUPFAM" id="SSF57850">
    <property type="entry name" value="RING/U-box"/>
    <property type="match status" value="1"/>
</dbReference>
<dbReference type="InterPro" id="IPR018957">
    <property type="entry name" value="Znf_C3HC4_RING-type"/>
</dbReference>